<keyword evidence="7" id="KW-1185">Reference proteome</keyword>
<dbReference type="InterPro" id="IPR017871">
    <property type="entry name" value="ABC_transporter-like_CS"/>
</dbReference>
<evidence type="ECO:0000259" key="5">
    <source>
        <dbReference type="PROSITE" id="PS50893"/>
    </source>
</evidence>
<dbReference type="AlphaFoldDB" id="A0A1M5SGE3"/>
<dbReference type="STRING" id="1123380.SAMN02745199_0861"/>
<gene>
    <name evidence="6" type="ORF">SAMN02745199_0861</name>
</gene>
<dbReference type="SUPFAM" id="SSF52540">
    <property type="entry name" value="P-loop containing nucleoside triphosphate hydrolases"/>
    <property type="match status" value="1"/>
</dbReference>
<proteinExistence type="inferred from homology"/>
<dbReference type="InterPro" id="IPR027417">
    <property type="entry name" value="P-loop_NTPase"/>
</dbReference>
<organism evidence="6 7">
    <name type="scientific">Thermosipho atlanticus DSM 15807</name>
    <dbReference type="NCBI Taxonomy" id="1123380"/>
    <lineage>
        <taxon>Bacteria</taxon>
        <taxon>Thermotogati</taxon>
        <taxon>Thermotogota</taxon>
        <taxon>Thermotogae</taxon>
        <taxon>Thermotogales</taxon>
        <taxon>Fervidobacteriaceae</taxon>
        <taxon>Thermosipho</taxon>
    </lineage>
</organism>
<keyword evidence="2" id="KW-0813">Transport</keyword>
<dbReference type="InterPro" id="IPR003439">
    <property type="entry name" value="ABC_transporter-like_ATP-bd"/>
</dbReference>
<dbReference type="GO" id="GO:0042626">
    <property type="term" value="F:ATPase-coupled transmembrane transporter activity"/>
    <property type="evidence" value="ECO:0007669"/>
    <property type="project" value="TreeGrafter"/>
</dbReference>
<dbReference type="Proteomes" id="UP000242592">
    <property type="component" value="Unassembled WGS sequence"/>
</dbReference>
<reference evidence="7" key="1">
    <citation type="submission" date="2016-11" db="EMBL/GenBank/DDBJ databases">
        <authorList>
            <person name="Varghese N."/>
            <person name="Submissions S."/>
        </authorList>
    </citation>
    <scope>NUCLEOTIDE SEQUENCE [LARGE SCALE GENOMIC DNA]</scope>
    <source>
        <strain evidence="7">DSM 15807</strain>
    </source>
</reference>
<dbReference type="InterPro" id="IPR050095">
    <property type="entry name" value="ECF_ABC_transporter_ATP-bd"/>
</dbReference>
<dbReference type="InterPro" id="IPR015856">
    <property type="entry name" value="ABC_transpr_CbiO/EcfA_su"/>
</dbReference>
<dbReference type="PROSITE" id="PS00211">
    <property type="entry name" value="ABC_TRANSPORTER_1"/>
    <property type="match status" value="1"/>
</dbReference>
<sequence>MIELIIENLSVNIGNKKIIDSISTTFKTKELVLLLGRNGSGKSTFLKALAGLTKYSGKIFTSTNEKHYLVTGYIFQNPETQIIGSTVWEDVIFGLENIGLARDEIKKRAEKALKIVGLYKFKDLDPYVLSGGQKQKLAIASILSMEPYFLLLDEPTAMLDKHDRKIIKILIKELKKLNIGVILATHHSNFFFDIADRIIFLSNGKIVFDGKTNNYTELIGKLFSKEGDVFGFNLSH</sequence>
<evidence type="ECO:0000313" key="7">
    <source>
        <dbReference type="Proteomes" id="UP000242592"/>
    </source>
</evidence>
<evidence type="ECO:0000256" key="1">
    <source>
        <dbReference type="ARBA" id="ARBA00005417"/>
    </source>
</evidence>
<dbReference type="PANTHER" id="PTHR43553:SF24">
    <property type="entry name" value="ENERGY-COUPLING FACTOR TRANSPORTER ATP-BINDING PROTEIN ECFA1"/>
    <property type="match status" value="1"/>
</dbReference>
<dbReference type="InterPro" id="IPR003593">
    <property type="entry name" value="AAA+_ATPase"/>
</dbReference>
<keyword evidence="4 6" id="KW-0067">ATP-binding</keyword>
<accession>A0A1M5SGE3</accession>
<dbReference type="PANTHER" id="PTHR43553">
    <property type="entry name" value="HEAVY METAL TRANSPORTER"/>
    <property type="match status" value="1"/>
</dbReference>
<feature type="domain" description="ABC transporter" evidence="5">
    <location>
        <begin position="4"/>
        <end position="228"/>
    </location>
</feature>
<dbReference type="Gene3D" id="3.40.50.300">
    <property type="entry name" value="P-loop containing nucleotide triphosphate hydrolases"/>
    <property type="match status" value="1"/>
</dbReference>
<name>A0A1M5SGE3_9BACT</name>
<dbReference type="GO" id="GO:0016887">
    <property type="term" value="F:ATP hydrolysis activity"/>
    <property type="evidence" value="ECO:0007669"/>
    <property type="project" value="InterPro"/>
</dbReference>
<evidence type="ECO:0000256" key="3">
    <source>
        <dbReference type="ARBA" id="ARBA00022741"/>
    </source>
</evidence>
<evidence type="ECO:0000313" key="6">
    <source>
        <dbReference type="EMBL" id="SHH37586.1"/>
    </source>
</evidence>
<dbReference type="GO" id="GO:0005524">
    <property type="term" value="F:ATP binding"/>
    <property type="evidence" value="ECO:0007669"/>
    <property type="project" value="UniProtKB-KW"/>
</dbReference>
<comment type="similarity">
    <text evidence="1">Belongs to the ABC transporter superfamily.</text>
</comment>
<dbReference type="CDD" id="cd03225">
    <property type="entry name" value="ABC_cobalt_CbiO_domain1"/>
    <property type="match status" value="1"/>
</dbReference>
<keyword evidence="3" id="KW-0547">Nucleotide-binding</keyword>
<evidence type="ECO:0000256" key="4">
    <source>
        <dbReference type="ARBA" id="ARBA00022840"/>
    </source>
</evidence>
<dbReference type="SMART" id="SM00382">
    <property type="entry name" value="AAA"/>
    <property type="match status" value="1"/>
</dbReference>
<dbReference type="EMBL" id="FQXN01000003">
    <property type="protein sequence ID" value="SHH37586.1"/>
    <property type="molecule type" value="Genomic_DNA"/>
</dbReference>
<dbReference type="Pfam" id="PF00005">
    <property type="entry name" value="ABC_tran"/>
    <property type="match status" value="1"/>
</dbReference>
<dbReference type="PROSITE" id="PS50893">
    <property type="entry name" value="ABC_TRANSPORTER_2"/>
    <property type="match status" value="1"/>
</dbReference>
<evidence type="ECO:0000256" key="2">
    <source>
        <dbReference type="ARBA" id="ARBA00022448"/>
    </source>
</evidence>
<protein>
    <submittedName>
        <fullName evidence="6">Energy-coupling factor transport system ATP-binding protein</fullName>
    </submittedName>
</protein>
<dbReference type="GO" id="GO:0043190">
    <property type="term" value="C:ATP-binding cassette (ABC) transporter complex"/>
    <property type="evidence" value="ECO:0007669"/>
    <property type="project" value="TreeGrafter"/>
</dbReference>